<keyword evidence="3" id="KW-1185">Reference proteome</keyword>
<feature type="transmembrane region" description="Helical" evidence="1">
    <location>
        <begin position="106"/>
        <end position="125"/>
    </location>
</feature>
<feature type="transmembrane region" description="Helical" evidence="1">
    <location>
        <begin position="132"/>
        <end position="153"/>
    </location>
</feature>
<name>A0A073K275_9BACI</name>
<evidence type="ECO:0000313" key="3">
    <source>
        <dbReference type="Proteomes" id="UP000027822"/>
    </source>
</evidence>
<evidence type="ECO:0000313" key="2">
    <source>
        <dbReference type="EMBL" id="KEK20547.1"/>
    </source>
</evidence>
<proteinExistence type="predicted"/>
<evidence type="ECO:0000256" key="1">
    <source>
        <dbReference type="SAM" id="Phobius"/>
    </source>
</evidence>
<gene>
    <name evidence="2" type="ORF">BAMA_14110</name>
</gene>
<feature type="transmembrane region" description="Helical" evidence="1">
    <location>
        <begin position="14"/>
        <end position="37"/>
    </location>
</feature>
<organism evidence="2 3">
    <name type="scientific">Bacillus manliponensis</name>
    <dbReference type="NCBI Taxonomy" id="574376"/>
    <lineage>
        <taxon>Bacteria</taxon>
        <taxon>Bacillati</taxon>
        <taxon>Bacillota</taxon>
        <taxon>Bacilli</taxon>
        <taxon>Bacillales</taxon>
        <taxon>Bacillaceae</taxon>
        <taxon>Bacillus</taxon>
        <taxon>Bacillus cereus group</taxon>
    </lineage>
</organism>
<reference evidence="2 3" key="1">
    <citation type="submission" date="2014-06" db="EMBL/GenBank/DDBJ databases">
        <title>Draft genome sequence of Bacillus manliponensis JCM 15802 (MCCC 1A00708).</title>
        <authorList>
            <person name="Lai Q."/>
            <person name="Liu Y."/>
            <person name="Shao Z."/>
        </authorList>
    </citation>
    <scope>NUCLEOTIDE SEQUENCE [LARGE SCALE GENOMIC DNA]</scope>
    <source>
        <strain evidence="2 3">JCM 15802</strain>
    </source>
</reference>
<dbReference type="RefSeq" id="WP_034636700.1">
    <property type="nucleotide sequence ID" value="NZ_CBCSJC010000004.1"/>
</dbReference>
<dbReference type="EMBL" id="JOTN01000003">
    <property type="protein sequence ID" value="KEK20547.1"/>
    <property type="molecule type" value="Genomic_DNA"/>
</dbReference>
<dbReference type="NCBIfam" id="TIGR01906">
    <property type="entry name" value="integ_TIGR01906"/>
    <property type="match status" value="1"/>
</dbReference>
<dbReference type="eggNOG" id="COG4478">
    <property type="taxonomic scope" value="Bacteria"/>
</dbReference>
<dbReference type="Proteomes" id="UP000027822">
    <property type="component" value="Unassembled WGS sequence"/>
</dbReference>
<feature type="transmembrane region" description="Helical" evidence="1">
    <location>
        <begin position="189"/>
        <end position="212"/>
    </location>
</feature>
<dbReference type="Pfam" id="PF07314">
    <property type="entry name" value="Lit"/>
    <property type="match status" value="1"/>
</dbReference>
<dbReference type="OrthoDB" id="9813051at2"/>
<protein>
    <submittedName>
        <fullName evidence="2">Membrane protein</fullName>
    </submittedName>
</protein>
<accession>A0A073K275</accession>
<keyword evidence="1" id="KW-0812">Transmembrane</keyword>
<keyword evidence="1" id="KW-1133">Transmembrane helix</keyword>
<dbReference type="InterPro" id="IPR010178">
    <property type="entry name" value="Lit"/>
</dbReference>
<keyword evidence="1" id="KW-0472">Membrane</keyword>
<comment type="caution">
    <text evidence="2">The sequence shown here is derived from an EMBL/GenBank/DDBJ whole genome shotgun (WGS) entry which is preliminary data.</text>
</comment>
<dbReference type="STRING" id="574376.BAMA_14110"/>
<dbReference type="AlphaFoldDB" id="A0A073K275"/>
<sequence length="220" mass="25607">MNSYRAPLNIWHRLLLWIVPICVAFSILSIAVVFVVYGKWIYYIEIDLLHIPEISGMDKAEIIRNYDALITYLSPFYSGELHFPSLAMSEGGRIHFVDVKNILVTIQYVMCVTIVISVVGIFSLMKKKREKVLLYSAVVTLLFPVALLLPIAINFEKSFVLFHELLFQNDYWIFDPNTDPVIRMLPEEFFMHAACIILFIVLLGSVFCYWLYRAIKKKRN</sequence>